<gene>
    <name evidence="2" type="ORF">SAMN06295970_119119</name>
</gene>
<keyword evidence="3" id="KW-1185">Reference proteome</keyword>
<feature type="region of interest" description="Disordered" evidence="1">
    <location>
        <begin position="1"/>
        <end position="51"/>
    </location>
</feature>
<accession>A0ABY1QJX0</accession>
<comment type="caution">
    <text evidence="2">The sequence shown here is derived from an EMBL/GenBank/DDBJ whole genome shotgun (WGS) entry which is preliminary data.</text>
</comment>
<protein>
    <submittedName>
        <fullName evidence="2">Uncharacterized protein</fullName>
    </submittedName>
</protein>
<sequence>MDRNKPGQGMKRNREQRMTPCMKPRIEQHGNPDSCAKQSVDQEQDKKAGNC</sequence>
<evidence type="ECO:0000313" key="3">
    <source>
        <dbReference type="Proteomes" id="UP001158049"/>
    </source>
</evidence>
<reference evidence="2 3" key="1">
    <citation type="submission" date="2017-05" db="EMBL/GenBank/DDBJ databases">
        <authorList>
            <person name="Varghese N."/>
            <person name="Submissions S."/>
        </authorList>
    </citation>
    <scope>NUCLEOTIDE SEQUENCE [LARGE SCALE GENOMIC DNA]</scope>
    <source>
        <strain evidence="2 3">DSM 26001</strain>
    </source>
</reference>
<organism evidence="2 3">
    <name type="scientific">Noviherbaspirillum suwonense</name>
    <dbReference type="NCBI Taxonomy" id="1224511"/>
    <lineage>
        <taxon>Bacteria</taxon>
        <taxon>Pseudomonadati</taxon>
        <taxon>Pseudomonadota</taxon>
        <taxon>Betaproteobacteria</taxon>
        <taxon>Burkholderiales</taxon>
        <taxon>Oxalobacteraceae</taxon>
        <taxon>Noviherbaspirillum</taxon>
    </lineage>
</organism>
<dbReference type="EMBL" id="FXUL01000019">
    <property type="protein sequence ID" value="SMP73676.1"/>
    <property type="molecule type" value="Genomic_DNA"/>
</dbReference>
<evidence type="ECO:0000256" key="1">
    <source>
        <dbReference type="SAM" id="MobiDB-lite"/>
    </source>
</evidence>
<evidence type="ECO:0000313" key="2">
    <source>
        <dbReference type="EMBL" id="SMP73676.1"/>
    </source>
</evidence>
<proteinExistence type="predicted"/>
<dbReference type="Proteomes" id="UP001158049">
    <property type="component" value="Unassembled WGS sequence"/>
</dbReference>
<name>A0ABY1QJX0_9BURK</name>